<name>A0ABS5YF59_9ACTN</name>
<feature type="compositionally biased region" description="Low complexity" evidence="1">
    <location>
        <begin position="67"/>
        <end position="79"/>
    </location>
</feature>
<protein>
    <submittedName>
        <fullName evidence="2">Uncharacterized protein</fullName>
    </submittedName>
</protein>
<organism evidence="2 3">
    <name type="scientific">Paractinoplanes bogorensis</name>
    <dbReference type="NCBI Taxonomy" id="1610840"/>
    <lineage>
        <taxon>Bacteria</taxon>
        <taxon>Bacillati</taxon>
        <taxon>Actinomycetota</taxon>
        <taxon>Actinomycetes</taxon>
        <taxon>Micromonosporales</taxon>
        <taxon>Micromonosporaceae</taxon>
        <taxon>Paractinoplanes</taxon>
    </lineage>
</organism>
<evidence type="ECO:0000313" key="2">
    <source>
        <dbReference type="EMBL" id="MBU2662022.1"/>
    </source>
</evidence>
<comment type="caution">
    <text evidence="2">The sequence shown here is derived from an EMBL/GenBank/DDBJ whole genome shotgun (WGS) entry which is preliminary data.</text>
</comment>
<dbReference type="EMBL" id="JAHKKG010000001">
    <property type="protein sequence ID" value="MBU2662022.1"/>
    <property type="molecule type" value="Genomic_DNA"/>
</dbReference>
<feature type="compositionally biased region" description="Pro residues" evidence="1">
    <location>
        <begin position="98"/>
        <end position="124"/>
    </location>
</feature>
<evidence type="ECO:0000256" key="1">
    <source>
        <dbReference type="SAM" id="MobiDB-lite"/>
    </source>
</evidence>
<dbReference type="RefSeq" id="WP_215784020.1">
    <property type="nucleotide sequence ID" value="NZ_JAHKKG010000001.1"/>
</dbReference>
<gene>
    <name evidence="2" type="ORF">KOI35_00730</name>
</gene>
<evidence type="ECO:0000313" key="3">
    <source>
        <dbReference type="Proteomes" id="UP001519654"/>
    </source>
</evidence>
<feature type="compositionally biased region" description="Low complexity" evidence="1">
    <location>
        <begin position="87"/>
        <end position="97"/>
    </location>
</feature>
<accession>A0ABS5YF59</accession>
<sequence>MEPVPVTHKVRRTVRMAVALVVGQALLCALIGWLTLGRARPDDPAPPGSVVDQLAAPPLAAPPVPVPSSSSSRAPAVSSTRERKAIRPAPTTTAPVPTRTPQPISVPPEEPAIVPPVPPAPSPSASPSVSVPVSASPITVPSPVTTPSPPAKAPDEVQQPVVVGDECRPEGALGRTAEGELVKCVRDGRHRARWKIV</sequence>
<reference evidence="2 3" key="1">
    <citation type="submission" date="2021-06" db="EMBL/GenBank/DDBJ databases">
        <title>Actinoplanes lichenicola sp. nov., and Actinoplanes ovalisporus sp. nov., isolated from lichen in Thailand.</title>
        <authorList>
            <person name="Saeng-In P."/>
            <person name="Kanchanasin P."/>
            <person name="Yuki M."/>
            <person name="Kudo T."/>
            <person name="Ohkuma M."/>
            <person name="Phongsopitanun W."/>
            <person name="Tanasupawat S."/>
        </authorList>
    </citation>
    <scope>NUCLEOTIDE SEQUENCE [LARGE SCALE GENOMIC DNA]</scope>
    <source>
        <strain evidence="2 3">NBRC 110975</strain>
    </source>
</reference>
<feature type="region of interest" description="Disordered" evidence="1">
    <location>
        <begin position="42"/>
        <end position="161"/>
    </location>
</feature>
<keyword evidence="3" id="KW-1185">Reference proteome</keyword>
<proteinExistence type="predicted"/>
<dbReference type="Proteomes" id="UP001519654">
    <property type="component" value="Unassembled WGS sequence"/>
</dbReference>
<feature type="compositionally biased region" description="Low complexity" evidence="1">
    <location>
        <begin position="125"/>
        <end position="143"/>
    </location>
</feature>